<comment type="caution">
    <text evidence="1">The sequence shown here is derived from an EMBL/GenBank/DDBJ whole genome shotgun (WGS) entry which is preliminary data.</text>
</comment>
<feature type="non-terminal residue" evidence="1">
    <location>
        <position position="32"/>
    </location>
</feature>
<name>A0A0F9AHF1_9ZZZZ</name>
<proteinExistence type="predicted"/>
<protein>
    <submittedName>
        <fullName evidence="1">Uncharacterized protein</fullName>
    </submittedName>
</protein>
<organism evidence="1">
    <name type="scientific">marine sediment metagenome</name>
    <dbReference type="NCBI Taxonomy" id="412755"/>
    <lineage>
        <taxon>unclassified sequences</taxon>
        <taxon>metagenomes</taxon>
        <taxon>ecological metagenomes</taxon>
    </lineage>
</organism>
<dbReference type="AlphaFoldDB" id="A0A0F9AHF1"/>
<evidence type="ECO:0000313" key="1">
    <source>
        <dbReference type="EMBL" id="KKL08999.1"/>
    </source>
</evidence>
<gene>
    <name evidence="1" type="ORF">LCGC14_2570200</name>
</gene>
<dbReference type="EMBL" id="LAZR01042657">
    <property type="protein sequence ID" value="KKL08999.1"/>
    <property type="molecule type" value="Genomic_DNA"/>
</dbReference>
<accession>A0A0F9AHF1</accession>
<reference evidence="1" key="1">
    <citation type="journal article" date="2015" name="Nature">
        <title>Complex archaea that bridge the gap between prokaryotes and eukaryotes.</title>
        <authorList>
            <person name="Spang A."/>
            <person name="Saw J.H."/>
            <person name="Jorgensen S.L."/>
            <person name="Zaremba-Niedzwiedzka K."/>
            <person name="Martijn J."/>
            <person name="Lind A.E."/>
            <person name="van Eijk R."/>
            <person name="Schleper C."/>
            <person name="Guy L."/>
            <person name="Ettema T.J."/>
        </authorList>
    </citation>
    <scope>NUCLEOTIDE SEQUENCE</scope>
</reference>
<sequence>MIEIKKTTTKTYKVRQIVRNFCKFDEEFRRIR</sequence>